<keyword evidence="4" id="KW-1185">Reference proteome</keyword>
<feature type="domain" description="Type II secretion system protein GspE N-terminal" evidence="2">
    <location>
        <begin position="71"/>
        <end position="147"/>
    </location>
</feature>
<evidence type="ECO:0000313" key="4">
    <source>
        <dbReference type="Proteomes" id="UP000067626"/>
    </source>
</evidence>
<feature type="region of interest" description="Disordered" evidence="1">
    <location>
        <begin position="143"/>
        <end position="180"/>
    </location>
</feature>
<dbReference type="Proteomes" id="UP000067626">
    <property type="component" value="Chromosome"/>
</dbReference>
<feature type="compositionally biased region" description="Pro residues" evidence="1">
    <location>
        <begin position="158"/>
        <end position="177"/>
    </location>
</feature>
<dbReference type="InterPro" id="IPR007831">
    <property type="entry name" value="T2SS_GspE_N"/>
</dbReference>
<name>A0A0K1EJS2_CHOCO</name>
<dbReference type="EMBL" id="CP012159">
    <property type="protein sequence ID" value="AKT40937.1"/>
    <property type="molecule type" value="Genomic_DNA"/>
</dbReference>
<gene>
    <name evidence="3" type="ORF">CMC5_050940</name>
</gene>
<accession>A0A0K1EJS2</accession>
<protein>
    <recommendedName>
        <fullName evidence="2">Type II secretion system protein GspE N-terminal domain-containing protein</fullName>
    </recommendedName>
</protein>
<proteinExistence type="predicted"/>
<dbReference type="Gene3D" id="3.30.300.160">
    <property type="entry name" value="Type II secretion system, protein E, N-terminal domain"/>
    <property type="match status" value="1"/>
</dbReference>
<dbReference type="KEGG" id="ccro:CMC5_050940"/>
<dbReference type="Pfam" id="PF05157">
    <property type="entry name" value="MshEN"/>
    <property type="match status" value="1"/>
</dbReference>
<evidence type="ECO:0000313" key="3">
    <source>
        <dbReference type="EMBL" id="AKT40937.1"/>
    </source>
</evidence>
<feature type="region of interest" description="Disordered" evidence="1">
    <location>
        <begin position="192"/>
        <end position="266"/>
    </location>
</feature>
<sequence length="458" mass="48043">MVQPVSIDLGRLLIEAGVLPAAEVEAALFLSVVRGIPFARALVDRGAITEQALEAELDRRAGLALRQVIGSRELFARLPKAMCRRLGAVPTRVDTTTGAADVATSDPLDRHVGAEFGFHLGMPVRLVRAPMAAIEEAIRTLELDERQAPSTRLRPRRVTPPSPHGSPQSTIPPPPSEELPIPLVRRAPHVYPGQAPAAGVTSPRAQGQERSETRLVAPSTLRGPGRTEADDGELGPAISFPSTPPGAAAEDAPVHEPSGDRAPVTLPQGRLHVPRLEPLSDGALQARFSAHDDTILPPASSGPFADLDQILAAIDGARSRDEIVALALEGLRHVAARAALFAVKRGMFQGYTCTPTFGDEVAFREVAIAMSSPSLLATANATGTYLGPIPGNPVHAPLLAVMGSASPDVAAVAVRVAGRPVLVLVADELSHSMTGTRSMDELARAVGDALTRILAARL</sequence>
<evidence type="ECO:0000256" key="1">
    <source>
        <dbReference type="SAM" id="MobiDB-lite"/>
    </source>
</evidence>
<dbReference type="SUPFAM" id="SSF160246">
    <property type="entry name" value="EspE N-terminal domain-like"/>
    <property type="match status" value="1"/>
</dbReference>
<evidence type="ECO:0000259" key="2">
    <source>
        <dbReference type="Pfam" id="PF05157"/>
    </source>
</evidence>
<dbReference type="InterPro" id="IPR037257">
    <property type="entry name" value="T2SS_E_N_sf"/>
</dbReference>
<dbReference type="AlphaFoldDB" id="A0A0K1EJS2"/>
<dbReference type="OrthoDB" id="5499273at2"/>
<reference evidence="3 4" key="1">
    <citation type="submission" date="2015-07" db="EMBL/GenBank/DDBJ databases">
        <title>Genome analysis of myxobacterium Chondromyces crocatus Cm c5 reveals a high potential for natural compound synthesis and the genetic basis for the loss of fruiting body formation.</title>
        <authorList>
            <person name="Zaburannyi N."/>
            <person name="Bunk B."/>
            <person name="Maier J."/>
            <person name="Overmann J."/>
            <person name="Mueller R."/>
        </authorList>
    </citation>
    <scope>NUCLEOTIDE SEQUENCE [LARGE SCALE GENOMIC DNA]</scope>
    <source>
        <strain evidence="3 4">Cm c5</strain>
    </source>
</reference>
<organism evidence="3 4">
    <name type="scientific">Chondromyces crocatus</name>
    <dbReference type="NCBI Taxonomy" id="52"/>
    <lineage>
        <taxon>Bacteria</taxon>
        <taxon>Pseudomonadati</taxon>
        <taxon>Myxococcota</taxon>
        <taxon>Polyangia</taxon>
        <taxon>Polyangiales</taxon>
        <taxon>Polyangiaceae</taxon>
        <taxon>Chondromyces</taxon>
    </lineage>
</organism>